<sequence>MNEHARHHDPDKIVPTGILPTEIVPTEIVPRQRSVRRTETARRPGFWYGLTTLERAAFLAQAREAVHPVGAVLWTEGQDADHTFVIKSGSVRISVERDGHERFVAFRGPGDIIGERAALQLGRRSATVVAMDALHVLSLTTREFVAYLSDHPHVVGVLEREMYDRMTEQGAGRPPQRTHPGGAAHPYGPAAQYGSPQPYAMAQLPVVPNYPYAMAGPFVVAAPYPASDPRAGGATRIVEPAAAVNGAGAASGTAPTVPYRTVPARPLRPALEAVVETACERPTQPMVLPDGDAPSWAGQNCTIVYTDVAGFSSPDRNDADRIGVRRAMYRALREAFEESGVPWDACHVEDRGDGALIVIPPQVPTATVIDPMLVSLGLRLRRHNHRATGAVRVQLRVAVNVGPVMPDPPGVSGSSIITTARLLDAGPLKDRLAATGADLGVIASRFVYDSVIVPSPGHVTAAEYERITCRVKESHLEGWIHLRGLAAHPAV</sequence>
<proteinExistence type="predicted"/>
<gene>
    <name evidence="4" type="ORF">SAMN06265355_13311</name>
</gene>
<dbReference type="PANTHER" id="PTHR24567">
    <property type="entry name" value="CRP FAMILY TRANSCRIPTIONAL REGULATORY PROTEIN"/>
    <property type="match status" value="1"/>
</dbReference>
<dbReference type="Gene3D" id="2.60.120.10">
    <property type="entry name" value="Jelly Rolls"/>
    <property type="match status" value="1"/>
</dbReference>
<dbReference type="InterPro" id="IPR000595">
    <property type="entry name" value="cNMP-bd_dom"/>
</dbReference>
<evidence type="ECO:0000313" key="4">
    <source>
        <dbReference type="EMBL" id="SNS82936.1"/>
    </source>
</evidence>
<dbReference type="EMBL" id="FZNP01000033">
    <property type="protein sequence ID" value="SNS82936.1"/>
    <property type="molecule type" value="Genomic_DNA"/>
</dbReference>
<dbReference type="PANTHER" id="PTHR24567:SF74">
    <property type="entry name" value="HTH-TYPE TRANSCRIPTIONAL REGULATOR ARCR"/>
    <property type="match status" value="1"/>
</dbReference>
<feature type="domain" description="Guanylate cyclase" evidence="3">
    <location>
        <begin position="302"/>
        <end position="423"/>
    </location>
</feature>
<feature type="compositionally biased region" description="Low complexity" evidence="1">
    <location>
        <begin position="179"/>
        <end position="190"/>
    </location>
</feature>
<dbReference type="InterPro" id="IPR001054">
    <property type="entry name" value="A/G_cyclase"/>
</dbReference>
<keyword evidence="5" id="KW-1185">Reference proteome</keyword>
<dbReference type="GO" id="GO:0035556">
    <property type="term" value="P:intracellular signal transduction"/>
    <property type="evidence" value="ECO:0007669"/>
    <property type="project" value="InterPro"/>
</dbReference>
<name>A0A239HNJ7_9ACTN</name>
<protein>
    <submittedName>
        <fullName evidence="4">Cyclic nucleotide-binding domain-containing protein</fullName>
    </submittedName>
</protein>
<dbReference type="Pfam" id="PF00027">
    <property type="entry name" value="cNMP_binding"/>
    <property type="match status" value="1"/>
</dbReference>
<dbReference type="GO" id="GO:0004016">
    <property type="term" value="F:adenylate cyclase activity"/>
    <property type="evidence" value="ECO:0007669"/>
    <property type="project" value="UniProtKB-ARBA"/>
</dbReference>
<organism evidence="4 5">
    <name type="scientific">Actinomadura mexicana</name>
    <dbReference type="NCBI Taxonomy" id="134959"/>
    <lineage>
        <taxon>Bacteria</taxon>
        <taxon>Bacillati</taxon>
        <taxon>Actinomycetota</taxon>
        <taxon>Actinomycetes</taxon>
        <taxon>Streptosporangiales</taxon>
        <taxon>Thermomonosporaceae</taxon>
        <taxon>Actinomadura</taxon>
    </lineage>
</organism>
<dbReference type="Gene3D" id="3.30.70.1230">
    <property type="entry name" value="Nucleotide cyclase"/>
    <property type="match status" value="1"/>
</dbReference>
<dbReference type="PROSITE" id="PS50042">
    <property type="entry name" value="CNMP_BINDING_3"/>
    <property type="match status" value="1"/>
</dbReference>
<dbReference type="GO" id="GO:0003700">
    <property type="term" value="F:DNA-binding transcription factor activity"/>
    <property type="evidence" value="ECO:0007669"/>
    <property type="project" value="TreeGrafter"/>
</dbReference>
<reference evidence="5" key="1">
    <citation type="submission" date="2017-06" db="EMBL/GenBank/DDBJ databases">
        <authorList>
            <person name="Varghese N."/>
            <person name="Submissions S."/>
        </authorList>
    </citation>
    <scope>NUCLEOTIDE SEQUENCE [LARGE SCALE GENOMIC DNA]</scope>
    <source>
        <strain evidence="5">DSM 44485</strain>
    </source>
</reference>
<dbReference type="InterPro" id="IPR029787">
    <property type="entry name" value="Nucleotide_cyclase"/>
</dbReference>
<feature type="region of interest" description="Disordered" evidence="1">
    <location>
        <begin position="166"/>
        <end position="190"/>
    </location>
</feature>
<dbReference type="RefSeq" id="WP_089317047.1">
    <property type="nucleotide sequence ID" value="NZ_FZNP01000033.1"/>
</dbReference>
<dbReference type="InterPro" id="IPR050397">
    <property type="entry name" value="Env_Response_Regulators"/>
</dbReference>
<dbReference type="SMART" id="SM00100">
    <property type="entry name" value="cNMP"/>
    <property type="match status" value="1"/>
</dbReference>
<evidence type="ECO:0000313" key="5">
    <source>
        <dbReference type="Proteomes" id="UP000198420"/>
    </source>
</evidence>
<dbReference type="CDD" id="cd00038">
    <property type="entry name" value="CAP_ED"/>
    <property type="match status" value="1"/>
</dbReference>
<dbReference type="GO" id="GO:0009190">
    <property type="term" value="P:cyclic nucleotide biosynthetic process"/>
    <property type="evidence" value="ECO:0007669"/>
    <property type="project" value="InterPro"/>
</dbReference>
<evidence type="ECO:0000259" key="2">
    <source>
        <dbReference type="PROSITE" id="PS50042"/>
    </source>
</evidence>
<dbReference type="SUPFAM" id="SSF51206">
    <property type="entry name" value="cAMP-binding domain-like"/>
    <property type="match status" value="1"/>
</dbReference>
<evidence type="ECO:0000256" key="1">
    <source>
        <dbReference type="SAM" id="MobiDB-lite"/>
    </source>
</evidence>
<dbReference type="InterPro" id="IPR014710">
    <property type="entry name" value="RmlC-like_jellyroll"/>
</dbReference>
<accession>A0A239HNJ7</accession>
<dbReference type="PROSITE" id="PS50125">
    <property type="entry name" value="GUANYLATE_CYCLASE_2"/>
    <property type="match status" value="1"/>
</dbReference>
<evidence type="ECO:0000259" key="3">
    <source>
        <dbReference type="PROSITE" id="PS50125"/>
    </source>
</evidence>
<dbReference type="Proteomes" id="UP000198420">
    <property type="component" value="Unassembled WGS sequence"/>
</dbReference>
<dbReference type="SUPFAM" id="SSF55073">
    <property type="entry name" value="Nucleotide cyclase"/>
    <property type="match status" value="1"/>
</dbReference>
<dbReference type="OrthoDB" id="3482507at2"/>
<dbReference type="GO" id="GO:0005829">
    <property type="term" value="C:cytosol"/>
    <property type="evidence" value="ECO:0007669"/>
    <property type="project" value="TreeGrafter"/>
</dbReference>
<feature type="domain" description="Cyclic nucleotide-binding" evidence="2">
    <location>
        <begin position="46"/>
        <end position="148"/>
    </location>
</feature>
<dbReference type="AlphaFoldDB" id="A0A239HNJ7"/>
<dbReference type="InterPro" id="IPR018490">
    <property type="entry name" value="cNMP-bd_dom_sf"/>
</dbReference>